<keyword evidence="5 8" id="KW-0812">Transmembrane</keyword>
<dbReference type="PANTHER" id="PTHR30445:SF3">
    <property type="entry name" value="TRANSPORT PROTEIN YIDE-RELATED"/>
    <property type="match status" value="1"/>
</dbReference>
<dbReference type="PROSITE" id="PS51202">
    <property type="entry name" value="RCK_C"/>
    <property type="match status" value="2"/>
</dbReference>
<evidence type="ECO:0000259" key="9">
    <source>
        <dbReference type="PROSITE" id="PS51202"/>
    </source>
</evidence>
<dbReference type="Pfam" id="PF02080">
    <property type="entry name" value="TrkA_C"/>
    <property type="match status" value="1"/>
</dbReference>
<keyword evidence="4" id="KW-1003">Cell membrane</keyword>
<keyword evidence="3" id="KW-0813">Transport</keyword>
<keyword evidence="11" id="KW-1185">Reference proteome</keyword>
<organism evidence="10 11">
    <name type="scientific">Bowdeniella nasicola</name>
    <dbReference type="NCBI Taxonomy" id="208480"/>
    <lineage>
        <taxon>Bacteria</taxon>
        <taxon>Bacillati</taxon>
        <taxon>Actinomycetota</taxon>
        <taxon>Actinomycetes</taxon>
        <taxon>Actinomycetales</taxon>
        <taxon>Actinomycetaceae</taxon>
        <taxon>Bowdeniella</taxon>
    </lineage>
</organism>
<dbReference type="InterPro" id="IPR050144">
    <property type="entry name" value="AAE_transporter"/>
</dbReference>
<dbReference type="OrthoDB" id="9155749at2"/>
<feature type="transmembrane region" description="Helical" evidence="8">
    <location>
        <begin position="29"/>
        <end position="48"/>
    </location>
</feature>
<reference evidence="11" key="1">
    <citation type="submission" date="2016-10" db="EMBL/GenBank/DDBJ databases">
        <authorList>
            <person name="Varghese N."/>
            <person name="Submissions S."/>
        </authorList>
    </citation>
    <scope>NUCLEOTIDE SEQUENCE [LARGE SCALE GENOMIC DNA]</scope>
    <source>
        <strain evidence="11">KPR-1</strain>
    </source>
</reference>
<feature type="transmembrane region" description="Helical" evidence="8">
    <location>
        <begin position="55"/>
        <end position="74"/>
    </location>
</feature>
<evidence type="ECO:0000313" key="11">
    <source>
        <dbReference type="Proteomes" id="UP000199288"/>
    </source>
</evidence>
<proteinExistence type="inferred from homology"/>
<evidence type="ECO:0000256" key="4">
    <source>
        <dbReference type="ARBA" id="ARBA00022475"/>
    </source>
</evidence>
<dbReference type="PANTHER" id="PTHR30445">
    <property type="entry name" value="K(+)_H(+) ANTIPORTER SUBUNIT KHTT"/>
    <property type="match status" value="1"/>
</dbReference>
<dbReference type="SUPFAM" id="SSF116726">
    <property type="entry name" value="TrkA C-terminal domain-like"/>
    <property type="match status" value="1"/>
</dbReference>
<dbReference type="EMBL" id="FNQV01000004">
    <property type="protein sequence ID" value="SEA03169.1"/>
    <property type="molecule type" value="Genomic_DNA"/>
</dbReference>
<feature type="transmembrane region" description="Helical" evidence="8">
    <location>
        <begin position="118"/>
        <end position="138"/>
    </location>
</feature>
<dbReference type="Gene3D" id="3.30.70.1450">
    <property type="entry name" value="Regulator of K+ conductance, C-terminal domain"/>
    <property type="match status" value="1"/>
</dbReference>
<evidence type="ECO:0000256" key="3">
    <source>
        <dbReference type="ARBA" id="ARBA00022448"/>
    </source>
</evidence>
<keyword evidence="6 8" id="KW-1133">Transmembrane helix</keyword>
<feature type="transmembrane region" description="Helical" evidence="8">
    <location>
        <begin position="144"/>
        <end position="166"/>
    </location>
</feature>
<dbReference type="AlphaFoldDB" id="A0A1H3XUQ0"/>
<evidence type="ECO:0000256" key="7">
    <source>
        <dbReference type="ARBA" id="ARBA00023136"/>
    </source>
</evidence>
<evidence type="ECO:0000313" key="10">
    <source>
        <dbReference type="EMBL" id="SEA03169.1"/>
    </source>
</evidence>
<evidence type="ECO:0000256" key="5">
    <source>
        <dbReference type="ARBA" id="ARBA00022692"/>
    </source>
</evidence>
<dbReference type="NCBIfam" id="TIGR01625">
    <property type="entry name" value="YidE_YbjL_dupl"/>
    <property type="match status" value="2"/>
</dbReference>
<feature type="transmembrane region" description="Helical" evidence="8">
    <location>
        <begin position="498"/>
        <end position="519"/>
    </location>
</feature>
<evidence type="ECO:0000256" key="8">
    <source>
        <dbReference type="SAM" id="Phobius"/>
    </source>
</evidence>
<evidence type="ECO:0000256" key="1">
    <source>
        <dbReference type="ARBA" id="ARBA00004651"/>
    </source>
</evidence>
<dbReference type="RefSeq" id="WP_092562345.1">
    <property type="nucleotide sequence ID" value="NZ_FNQV01000004.1"/>
</dbReference>
<feature type="transmembrane region" description="Helical" evidence="8">
    <location>
        <begin position="345"/>
        <end position="365"/>
    </location>
</feature>
<comment type="subcellular location">
    <subcellularLocation>
        <location evidence="1">Cell membrane</location>
        <topology evidence="1">Multi-pass membrane protein</topology>
    </subcellularLocation>
</comment>
<feature type="transmembrane region" description="Helical" evidence="8">
    <location>
        <begin position="371"/>
        <end position="390"/>
    </location>
</feature>
<dbReference type="InterPro" id="IPR006037">
    <property type="entry name" value="RCK_C"/>
</dbReference>
<feature type="domain" description="RCK C-terminal" evidence="9">
    <location>
        <begin position="174"/>
        <end position="252"/>
    </location>
</feature>
<feature type="transmembrane region" description="Helical" evidence="8">
    <location>
        <begin position="86"/>
        <end position="106"/>
    </location>
</feature>
<sequence>MDLLTASPLLAIFLVVALGSLLGQIPLGPLKLGAAGALFVGLAIGAAVPDIGAELALVQSLGLALFVYLVGLAAGQPFFADLKRTAPLIGVAALILALAAAGALAAAKLLGVSTPIGAGVYAGALTTTPALAAANTAAGSNEPSVGYAIGYPVGVIVAMIVVAAVVTRSWPGKRDSAPLASGDIEAVSVRVDRPMAVRRVPGYAEQHLRMSYLRREGHTRVVTPGEELRAGDEVLFVGPRDIVEKAIAAVGSRLPEHLTHDRGQVDFKHFVLSNSTLAGKTVAELNLPGRFGGVMTRVKRGDQEMLAADDLVLELSDRVLVVVPRESFDDVAQFFGDSERSISSFSALSVGVGMALGLVLGLVTVSLGGTTFSLGTAAGPLVVGMLLGYIGRTGPIVWQLPLASNLTLRQLGLLIFLAAVGLSAGPNFASFAFTAQGAAAGAVAIVVVTITTLATVAAGRLLGLSAARTAGAVAGIVGQPAIYAYAASRRDDDRIEAGYAALFAVGILVKIVLVTVIVAS</sequence>
<dbReference type="GO" id="GO:0005886">
    <property type="term" value="C:plasma membrane"/>
    <property type="evidence" value="ECO:0007669"/>
    <property type="project" value="UniProtKB-SubCell"/>
</dbReference>
<name>A0A1H3XUQ0_9ACTO</name>
<dbReference type="Proteomes" id="UP000199288">
    <property type="component" value="Unassembled WGS sequence"/>
</dbReference>
<keyword evidence="7 8" id="KW-0472">Membrane</keyword>
<gene>
    <name evidence="10" type="ORF">SAMN02910418_00757</name>
</gene>
<accession>A0A1H3XUQ0</accession>
<evidence type="ECO:0000256" key="2">
    <source>
        <dbReference type="ARBA" id="ARBA00009854"/>
    </source>
</evidence>
<dbReference type="GO" id="GO:0006813">
    <property type="term" value="P:potassium ion transport"/>
    <property type="evidence" value="ECO:0007669"/>
    <property type="project" value="InterPro"/>
</dbReference>
<comment type="similarity">
    <text evidence="2">Belongs to the AAE transporter (TC 2.A.81) family.</text>
</comment>
<evidence type="ECO:0000256" key="6">
    <source>
        <dbReference type="ARBA" id="ARBA00022989"/>
    </source>
</evidence>
<feature type="domain" description="RCK C-terminal" evidence="9">
    <location>
        <begin position="253"/>
        <end position="337"/>
    </location>
</feature>
<feature type="transmembrane region" description="Helical" evidence="8">
    <location>
        <begin position="439"/>
        <end position="462"/>
    </location>
</feature>
<feature type="transmembrane region" description="Helical" evidence="8">
    <location>
        <begin position="411"/>
        <end position="433"/>
    </location>
</feature>
<dbReference type="InterPro" id="IPR006512">
    <property type="entry name" value="YidE_YbjL"/>
</dbReference>
<dbReference type="Pfam" id="PF06826">
    <property type="entry name" value="Asp-Al_Ex"/>
    <property type="match status" value="2"/>
</dbReference>
<protein>
    <submittedName>
        <fullName evidence="10">Putative transport protein</fullName>
    </submittedName>
</protein>
<dbReference type="InterPro" id="IPR036721">
    <property type="entry name" value="RCK_C_sf"/>
</dbReference>
<dbReference type="GO" id="GO:0008324">
    <property type="term" value="F:monoatomic cation transmembrane transporter activity"/>
    <property type="evidence" value="ECO:0007669"/>
    <property type="project" value="InterPro"/>
</dbReference>